<evidence type="ECO:0000313" key="1">
    <source>
        <dbReference type="EMBL" id="KAJ0106348.1"/>
    </source>
</evidence>
<comment type="caution">
    <text evidence="1">The sequence shown here is derived from an EMBL/GenBank/DDBJ whole genome shotgun (WGS) entry which is preliminary data.</text>
</comment>
<reference evidence="2" key="1">
    <citation type="journal article" date="2023" name="G3 (Bethesda)">
        <title>Genome assembly and association tests identify interacting loci associated with vigor, precocity, and sex in interspecific pistachio rootstocks.</title>
        <authorList>
            <person name="Palmer W."/>
            <person name="Jacygrad E."/>
            <person name="Sagayaradj S."/>
            <person name="Cavanaugh K."/>
            <person name="Han R."/>
            <person name="Bertier L."/>
            <person name="Beede B."/>
            <person name="Kafkas S."/>
            <person name="Golino D."/>
            <person name="Preece J."/>
            <person name="Michelmore R."/>
        </authorList>
    </citation>
    <scope>NUCLEOTIDE SEQUENCE [LARGE SCALE GENOMIC DNA]</scope>
</reference>
<gene>
    <name evidence="1" type="ORF">Patl1_18177</name>
</gene>
<dbReference type="EMBL" id="CM047898">
    <property type="protein sequence ID" value="KAJ0106348.1"/>
    <property type="molecule type" value="Genomic_DNA"/>
</dbReference>
<proteinExistence type="predicted"/>
<sequence length="71" mass="8022">MPPVSTIASEITFSAGGHVLDERRSSLHLSIVEALMCMKDWVAANFKLQNRVVKDIFEDFNNLEINDNEDV</sequence>
<keyword evidence="2" id="KW-1185">Reference proteome</keyword>
<evidence type="ECO:0000313" key="2">
    <source>
        <dbReference type="Proteomes" id="UP001164250"/>
    </source>
</evidence>
<accession>A0ACC1C323</accession>
<organism evidence="1 2">
    <name type="scientific">Pistacia atlantica</name>
    <dbReference type="NCBI Taxonomy" id="434234"/>
    <lineage>
        <taxon>Eukaryota</taxon>
        <taxon>Viridiplantae</taxon>
        <taxon>Streptophyta</taxon>
        <taxon>Embryophyta</taxon>
        <taxon>Tracheophyta</taxon>
        <taxon>Spermatophyta</taxon>
        <taxon>Magnoliopsida</taxon>
        <taxon>eudicotyledons</taxon>
        <taxon>Gunneridae</taxon>
        <taxon>Pentapetalae</taxon>
        <taxon>rosids</taxon>
        <taxon>malvids</taxon>
        <taxon>Sapindales</taxon>
        <taxon>Anacardiaceae</taxon>
        <taxon>Pistacia</taxon>
    </lineage>
</organism>
<protein>
    <submittedName>
        <fullName evidence="1">Uncharacterized protein</fullName>
    </submittedName>
</protein>
<dbReference type="Proteomes" id="UP001164250">
    <property type="component" value="Chromosome 2"/>
</dbReference>
<name>A0ACC1C323_9ROSI</name>